<dbReference type="GO" id="GO:0016887">
    <property type="term" value="F:ATP hydrolysis activity"/>
    <property type="evidence" value="ECO:0007669"/>
    <property type="project" value="InterPro"/>
</dbReference>
<gene>
    <name evidence="1" type="ORF">LOD99_11426</name>
</gene>
<proteinExistence type="predicted"/>
<dbReference type="Proteomes" id="UP001165289">
    <property type="component" value="Unassembled WGS sequence"/>
</dbReference>
<evidence type="ECO:0000313" key="2">
    <source>
        <dbReference type="Proteomes" id="UP001165289"/>
    </source>
</evidence>
<keyword evidence="2" id="KW-1185">Reference proteome</keyword>
<dbReference type="InterPro" id="IPR031248">
    <property type="entry name" value="RNF213"/>
</dbReference>
<reference evidence="1 2" key="1">
    <citation type="journal article" date="2023" name="BMC Biol.">
        <title>The compact genome of the sponge Oopsacas minuta (Hexactinellida) is lacking key metazoan core genes.</title>
        <authorList>
            <person name="Santini S."/>
            <person name="Schenkelaars Q."/>
            <person name="Jourda C."/>
            <person name="Duchesne M."/>
            <person name="Belahbib H."/>
            <person name="Rocher C."/>
            <person name="Selva M."/>
            <person name="Riesgo A."/>
            <person name="Vervoort M."/>
            <person name="Leys S.P."/>
            <person name="Kodjabachian L."/>
            <person name="Le Bivic A."/>
            <person name="Borchiellini C."/>
            <person name="Claverie J.M."/>
            <person name="Renard E."/>
        </authorList>
    </citation>
    <scope>NUCLEOTIDE SEQUENCE [LARGE SCALE GENOMIC DNA]</scope>
    <source>
        <strain evidence="1">SPO-2</strain>
    </source>
</reference>
<accession>A0AAV7K2J8</accession>
<dbReference type="GO" id="GO:0004842">
    <property type="term" value="F:ubiquitin-protein transferase activity"/>
    <property type="evidence" value="ECO:0007669"/>
    <property type="project" value="InterPro"/>
</dbReference>
<comment type="caution">
    <text evidence="1">The sequence shown here is derived from an EMBL/GenBank/DDBJ whole genome shotgun (WGS) entry which is preliminary data.</text>
</comment>
<dbReference type="PANTHER" id="PTHR22605">
    <property type="entry name" value="RZ-TYPE DOMAIN-CONTAINING PROTEIN"/>
    <property type="match status" value="1"/>
</dbReference>
<organism evidence="1 2">
    <name type="scientific">Oopsacas minuta</name>
    <dbReference type="NCBI Taxonomy" id="111878"/>
    <lineage>
        <taxon>Eukaryota</taxon>
        <taxon>Metazoa</taxon>
        <taxon>Porifera</taxon>
        <taxon>Hexactinellida</taxon>
        <taxon>Hexasterophora</taxon>
        <taxon>Lyssacinosida</taxon>
        <taxon>Leucopsacidae</taxon>
        <taxon>Oopsacas</taxon>
    </lineage>
</organism>
<dbReference type="PANTHER" id="PTHR22605:SF16">
    <property type="entry name" value="E3 UBIQUITIN-PROTEIN LIGASE RNF213"/>
    <property type="match status" value="1"/>
</dbReference>
<name>A0AAV7K2J8_9METZ</name>
<protein>
    <submittedName>
        <fullName evidence="1">E3 ubiquitin-protein ligase</fullName>
    </submittedName>
</protein>
<dbReference type="EMBL" id="JAKMXF010000201">
    <property type="protein sequence ID" value="KAI6655290.1"/>
    <property type="molecule type" value="Genomic_DNA"/>
</dbReference>
<sequence>MCKYFTSTDTIEDIMKELIALNNGWNQSDIQVNNFLMPCAEKIRQYFDLQQCSDGARIIIQLKNAFSIRGNFEMVEGLGNIKLTFQSKELSSVDSKVSDTARYLSSLTNSNLEVIKAIIDKIEFIKWIQTNLKDINELKTFIDISLTTCGGNPVDVDRITCLSSVCTNFAPLIFQVDENTSYETLIDRCKQVIESVERNKELTELLRQVGENVTLWEEMKQSHGSVEETTLVQLDSIIKSGVLCLKVGDSLNVSDVVSLSVDRENDEKRIYTLEQLREFRSKLMLVVSKFEQPRANVNTNSYENSQLFTHKLDTITEIATIVIKLAESGHQSYINYKLTSNFSEDREILMGLENHVKGLIGKWKLKVEEARVTHYYLNYYTIAQIVSLQMGVNSFIADREDRELEQLYHLLRLLNPEVTKEDIQQALEPSKISHLHNSISRTNSIKACQDHARQSLFETMQLSESFCNKPKLSSKSMNVIRSETLFPNSFGMTEIELAKSVSETAEYDLKLTIKGIVEIQKVEIVTENSLVEWCMQHEDDVDSESNNDESLFESEIVSPTHTIVSPSCITETLSNSDLSSPEQTSDFYQLGNFLEEIFRSCGTKMRAERQLPYNLKPGTPNLVVIPSQMILEFVLSLYMSDNDKLPLPYYHEILICTAQTKIEEIDIFWRRAMINADKNYMYIFCLVNVESLNYEVAVLAVSKFKIKLQEYDNRRSKENETYLYKLVLVCSEEKEAYSYVASAFEDSKIPILHQIKPEEIQNYLYRRLTAIHRRTTLNKGESAWEVDEKKSRVRFVVSDSVGAGKSLKIQKIQSDILTHDIVREDEIEQAAVTVAIHGKQASEEHLAEQLLSRNICGMEHGVMFHVDIASTVQWGLEPILFKLLVLGGISKSTGEFWHCRHKDYY</sequence>
<evidence type="ECO:0000313" key="1">
    <source>
        <dbReference type="EMBL" id="KAI6655290.1"/>
    </source>
</evidence>
<feature type="non-terminal residue" evidence="1">
    <location>
        <position position="905"/>
    </location>
</feature>
<dbReference type="AlphaFoldDB" id="A0AAV7K2J8"/>